<proteinExistence type="predicted"/>
<protein>
    <submittedName>
        <fullName evidence="1">Uncharacterized protein</fullName>
    </submittedName>
</protein>
<name>A0A5B7E8R8_PORTR</name>
<sequence length="132" mass="14849">MKIVKIQRRPRVEASVSGSRLVTGKPSARRHRHPGPAVFNTSTVIKWEVCSALATRAIFLTENTEVRETLTSSSRSLSVLPPLPSLFYLRLAAKEIPEYRVLGCKNVSAVRFCKETRRSGLEIEGKRKAQWT</sequence>
<dbReference type="AlphaFoldDB" id="A0A5B7E8R8"/>
<dbReference type="EMBL" id="VSRR010002203">
    <property type="protein sequence ID" value="MPC30158.1"/>
    <property type="molecule type" value="Genomic_DNA"/>
</dbReference>
<gene>
    <name evidence="1" type="ORF">E2C01_023416</name>
</gene>
<dbReference type="Proteomes" id="UP000324222">
    <property type="component" value="Unassembled WGS sequence"/>
</dbReference>
<accession>A0A5B7E8R8</accession>
<evidence type="ECO:0000313" key="2">
    <source>
        <dbReference type="Proteomes" id="UP000324222"/>
    </source>
</evidence>
<keyword evidence="2" id="KW-1185">Reference proteome</keyword>
<evidence type="ECO:0000313" key="1">
    <source>
        <dbReference type="EMBL" id="MPC30158.1"/>
    </source>
</evidence>
<reference evidence="1 2" key="1">
    <citation type="submission" date="2019-05" db="EMBL/GenBank/DDBJ databases">
        <title>Another draft genome of Portunus trituberculatus and its Hox gene families provides insights of decapod evolution.</title>
        <authorList>
            <person name="Jeong J.-H."/>
            <person name="Song I."/>
            <person name="Kim S."/>
            <person name="Choi T."/>
            <person name="Kim D."/>
            <person name="Ryu S."/>
            <person name="Kim W."/>
        </authorList>
    </citation>
    <scope>NUCLEOTIDE SEQUENCE [LARGE SCALE GENOMIC DNA]</scope>
    <source>
        <tissue evidence="1">Muscle</tissue>
    </source>
</reference>
<organism evidence="1 2">
    <name type="scientific">Portunus trituberculatus</name>
    <name type="common">Swimming crab</name>
    <name type="synonym">Neptunus trituberculatus</name>
    <dbReference type="NCBI Taxonomy" id="210409"/>
    <lineage>
        <taxon>Eukaryota</taxon>
        <taxon>Metazoa</taxon>
        <taxon>Ecdysozoa</taxon>
        <taxon>Arthropoda</taxon>
        <taxon>Crustacea</taxon>
        <taxon>Multicrustacea</taxon>
        <taxon>Malacostraca</taxon>
        <taxon>Eumalacostraca</taxon>
        <taxon>Eucarida</taxon>
        <taxon>Decapoda</taxon>
        <taxon>Pleocyemata</taxon>
        <taxon>Brachyura</taxon>
        <taxon>Eubrachyura</taxon>
        <taxon>Portunoidea</taxon>
        <taxon>Portunidae</taxon>
        <taxon>Portuninae</taxon>
        <taxon>Portunus</taxon>
    </lineage>
</organism>
<comment type="caution">
    <text evidence="1">The sequence shown here is derived from an EMBL/GenBank/DDBJ whole genome shotgun (WGS) entry which is preliminary data.</text>
</comment>